<keyword evidence="4" id="KW-0540">Nuclease</keyword>
<dbReference type="InterPro" id="IPR012337">
    <property type="entry name" value="RNaseH-like_sf"/>
</dbReference>
<name>A0A6H5G2Y6_9HEMI</name>
<dbReference type="FunFam" id="3.30.420.10:FF:000032">
    <property type="entry name" value="Retrovirus-related Pol polyprotein from transposon 297-like Protein"/>
    <property type="match status" value="1"/>
</dbReference>
<dbReference type="Pfam" id="PF17919">
    <property type="entry name" value="RT_RNaseH_2"/>
    <property type="match status" value="1"/>
</dbReference>
<dbReference type="GO" id="GO:0042575">
    <property type="term" value="C:DNA polymerase complex"/>
    <property type="evidence" value="ECO:0007669"/>
    <property type="project" value="UniProtKB-ARBA"/>
</dbReference>
<dbReference type="SUPFAM" id="SSF53098">
    <property type="entry name" value="Ribonuclease H-like"/>
    <property type="match status" value="1"/>
</dbReference>
<dbReference type="Gene3D" id="3.30.420.10">
    <property type="entry name" value="Ribonuclease H-like superfamily/Ribonuclease H"/>
    <property type="match status" value="1"/>
</dbReference>
<keyword evidence="5" id="KW-0378">Hydrolase</keyword>
<evidence type="ECO:0000256" key="6">
    <source>
        <dbReference type="ARBA" id="ARBA00023268"/>
    </source>
</evidence>
<feature type="compositionally biased region" description="Low complexity" evidence="7">
    <location>
        <begin position="1015"/>
        <end position="1034"/>
    </location>
</feature>
<evidence type="ECO:0000256" key="7">
    <source>
        <dbReference type="SAM" id="MobiDB-lite"/>
    </source>
</evidence>
<dbReference type="Proteomes" id="UP000479000">
    <property type="component" value="Unassembled WGS sequence"/>
</dbReference>
<keyword evidence="3" id="KW-0548">Nucleotidyltransferase</keyword>
<dbReference type="EMBL" id="CADCXU010005394">
    <property type="protein sequence ID" value="CAA9997096.1"/>
    <property type="molecule type" value="Genomic_DNA"/>
</dbReference>
<dbReference type="InterPro" id="IPR041588">
    <property type="entry name" value="Integrase_H2C2"/>
</dbReference>
<dbReference type="InterPro" id="IPR043128">
    <property type="entry name" value="Rev_trsase/Diguanyl_cyclase"/>
</dbReference>
<dbReference type="GO" id="GO:0004519">
    <property type="term" value="F:endonuclease activity"/>
    <property type="evidence" value="ECO:0007669"/>
    <property type="project" value="UniProtKB-KW"/>
</dbReference>
<evidence type="ECO:0000256" key="1">
    <source>
        <dbReference type="ARBA" id="ARBA00012493"/>
    </source>
</evidence>
<dbReference type="Gene3D" id="3.30.70.270">
    <property type="match status" value="2"/>
</dbReference>
<evidence type="ECO:0000259" key="8">
    <source>
        <dbReference type="PROSITE" id="PS50878"/>
    </source>
</evidence>
<dbReference type="Gene3D" id="1.10.340.70">
    <property type="match status" value="1"/>
</dbReference>
<dbReference type="GO" id="GO:0015074">
    <property type="term" value="P:DNA integration"/>
    <property type="evidence" value="ECO:0007669"/>
    <property type="project" value="InterPro"/>
</dbReference>
<sequence>MEATHSSSSMTSRLFIQDKVANLKFLIDSGLEISVLPPTAADRSNPSVRVLHAANGSKITTYGNKTIVLSLNLPRKFKWKFTVANVTHPIIGADLLLHQGLLLDFKDRKLIDRSQHCTSVAVADLPSLGLSAVNKQSPFWDLLSSYTDLISDEPMTKAQVKHDTEHFIETKGPPVTACARRLSPEKLAAAKADFEALQKLGLIRPSRSNYASPIHMVRKKNGSWRICGDYRRLNAVTTPDRYPIPHLQDCNHMLFGKKIFSSVDLRRAYQQIPVHKDDIPKTAVITPFGLFECPFMPFGLCGAAATFQRFIHEVTRGLDFIYVFLDDILIASADEEQHLQHLKIVFDRLQQYGLKVNSEKCVLGVDRLLFLGHDVSAEGLSPNPERVAPIVNYPIPKTTSDLRRFLGMVNFYNRFIPKAAELQIELQTVIAGRPKKDKTPLQWTPELDSAFSALKTALSQATVLAHPSLDAPLSVSTDASDVAIGGVVHQHVNGKKQPLGFFSRKLQPSQLKYSTYDRELLAIHETIKHFRYLLEARDFVVYTDHRPLTYAFQQQSDRTSPTQARQLAFISQFTTRIEHLPGDQNVVADALSRIASITLPSKIDFDRMAQLQDNDEDLPNLLKNSSLKLVQTVPVGGSSSLYCDVSNGFVRPYVPKSMRREIFDALHNQVHPGVRSTVRLVTQRYVWPDVKRDCTAWARSCVSCQRAKVGRHIVSPLAPIQLPSTRFEHVHIDIVGPLPVSEGNHYILTCIDRFSRWPEAFPMPDMTAETVAKTFLHNWISRFGVPLRLSSDQGRQFESRLFKELCSLLGTHHLRTTPYHPQSNGLIERWHRTLKATLKCFPSNKWTSVLPLTLLGLRSALKEDIGASPAEMVYGQTLRLPADFVANSAALPVDANAFIVQLKEHMQKLRPTQTTHHGEPKVFVPAQLAEASHVFVRTDAVSTPLQPPYQGPFAVLKRSDKTFTVQMAGRKSTISIDRLKPAFFSPSELSSLPVPTTTKDPNPTSVSATPPAAQTSRRVTRSSTRSSAPSTTPPKGILRSSPRTTQHGRRVHFPRRIAEYAR</sequence>
<dbReference type="PANTHER" id="PTHR37984:SF5">
    <property type="entry name" value="PROTEIN NYNRIN-LIKE"/>
    <property type="match status" value="1"/>
</dbReference>
<dbReference type="CDD" id="cd01647">
    <property type="entry name" value="RT_LTR"/>
    <property type="match status" value="1"/>
</dbReference>
<gene>
    <name evidence="10" type="ORF">NTEN_LOCUS3441</name>
</gene>
<dbReference type="InterPro" id="IPR000477">
    <property type="entry name" value="RT_dom"/>
</dbReference>
<dbReference type="GO" id="GO:0003676">
    <property type="term" value="F:nucleic acid binding"/>
    <property type="evidence" value="ECO:0007669"/>
    <property type="project" value="InterPro"/>
</dbReference>
<dbReference type="OrthoDB" id="6628902at2759"/>
<dbReference type="Gene3D" id="3.10.10.10">
    <property type="entry name" value="HIV Type 1 Reverse Transcriptase, subunit A, domain 1"/>
    <property type="match status" value="1"/>
</dbReference>
<dbReference type="Pfam" id="PF17921">
    <property type="entry name" value="Integrase_H2C2"/>
    <property type="match status" value="1"/>
</dbReference>
<evidence type="ECO:0000259" key="9">
    <source>
        <dbReference type="PROSITE" id="PS50994"/>
    </source>
</evidence>
<dbReference type="CDD" id="cd09274">
    <property type="entry name" value="RNase_HI_RT_Ty3"/>
    <property type="match status" value="1"/>
</dbReference>
<proteinExistence type="predicted"/>
<feature type="domain" description="Integrase catalytic" evidence="9">
    <location>
        <begin position="715"/>
        <end position="889"/>
    </location>
</feature>
<evidence type="ECO:0000256" key="4">
    <source>
        <dbReference type="ARBA" id="ARBA00022722"/>
    </source>
</evidence>
<keyword evidence="6" id="KW-0511">Multifunctional enzyme</keyword>
<keyword evidence="11" id="KW-1185">Reference proteome</keyword>
<dbReference type="AlphaFoldDB" id="A0A6H5G2Y6"/>
<evidence type="ECO:0000256" key="3">
    <source>
        <dbReference type="ARBA" id="ARBA00022695"/>
    </source>
</evidence>
<keyword evidence="2" id="KW-0808">Transferase</keyword>
<dbReference type="GO" id="GO:0003964">
    <property type="term" value="F:RNA-directed DNA polymerase activity"/>
    <property type="evidence" value="ECO:0007669"/>
    <property type="project" value="UniProtKB-EC"/>
</dbReference>
<feature type="domain" description="Reverse transcriptase" evidence="8">
    <location>
        <begin position="198"/>
        <end position="375"/>
    </location>
</feature>
<evidence type="ECO:0000313" key="10">
    <source>
        <dbReference type="EMBL" id="CAA9997096.1"/>
    </source>
</evidence>
<dbReference type="InterPro" id="IPR021109">
    <property type="entry name" value="Peptidase_aspartic_dom_sf"/>
</dbReference>
<evidence type="ECO:0000256" key="2">
    <source>
        <dbReference type="ARBA" id="ARBA00022679"/>
    </source>
</evidence>
<dbReference type="InterPro" id="IPR036397">
    <property type="entry name" value="RNaseH_sf"/>
</dbReference>
<reference evidence="10 11" key="1">
    <citation type="submission" date="2020-02" db="EMBL/GenBank/DDBJ databases">
        <authorList>
            <person name="Ferguson B K."/>
        </authorList>
    </citation>
    <scope>NUCLEOTIDE SEQUENCE [LARGE SCALE GENOMIC DNA]</scope>
</reference>
<dbReference type="InterPro" id="IPR043502">
    <property type="entry name" value="DNA/RNA_pol_sf"/>
</dbReference>
<dbReference type="SUPFAM" id="SSF56672">
    <property type="entry name" value="DNA/RNA polymerases"/>
    <property type="match status" value="1"/>
</dbReference>
<keyword evidence="5" id="KW-0255">Endonuclease</keyword>
<dbReference type="InterPro" id="IPR001584">
    <property type="entry name" value="Integrase_cat-core"/>
</dbReference>
<dbReference type="PROSITE" id="PS50878">
    <property type="entry name" value="RT_POL"/>
    <property type="match status" value="1"/>
</dbReference>
<dbReference type="Pfam" id="PF00078">
    <property type="entry name" value="RVT_1"/>
    <property type="match status" value="1"/>
</dbReference>
<dbReference type="EC" id="2.7.7.49" evidence="1"/>
<evidence type="ECO:0000256" key="5">
    <source>
        <dbReference type="ARBA" id="ARBA00022759"/>
    </source>
</evidence>
<accession>A0A6H5G2Y6</accession>
<dbReference type="SUPFAM" id="SSF50630">
    <property type="entry name" value="Acid proteases"/>
    <property type="match status" value="1"/>
</dbReference>
<feature type="compositionally biased region" description="Basic residues" evidence="7">
    <location>
        <begin position="1046"/>
        <end position="1055"/>
    </location>
</feature>
<dbReference type="InterPro" id="IPR050951">
    <property type="entry name" value="Retrovirus_Pol_polyprotein"/>
</dbReference>
<dbReference type="PANTHER" id="PTHR37984">
    <property type="entry name" value="PROTEIN CBG26694"/>
    <property type="match status" value="1"/>
</dbReference>
<evidence type="ECO:0000313" key="11">
    <source>
        <dbReference type="Proteomes" id="UP000479000"/>
    </source>
</evidence>
<dbReference type="Pfam" id="PF00665">
    <property type="entry name" value="rve"/>
    <property type="match status" value="1"/>
</dbReference>
<feature type="region of interest" description="Disordered" evidence="7">
    <location>
        <begin position="987"/>
        <end position="1062"/>
    </location>
</feature>
<dbReference type="PROSITE" id="PS50994">
    <property type="entry name" value="INTEGRASE"/>
    <property type="match status" value="1"/>
</dbReference>
<protein>
    <recommendedName>
        <fullName evidence="1">RNA-directed DNA polymerase</fullName>
        <ecNumber evidence="1">2.7.7.49</ecNumber>
    </recommendedName>
</protein>
<dbReference type="Gene3D" id="2.40.70.10">
    <property type="entry name" value="Acid Proteases"/>
    <property type="match status" value="1"/>
</dbReference>
<dbReference type="FunFam" id="3.30.70.270:FF:000020">
    <property type="entry name" value="Transposon Tf2-6 polyprotein-like Protein"/>
    <property type="match status" value="1"/>
</dbReference>
<feature type="compositionally biased region" description="Polar residues" evidence="7">
    <location>
        <begin position="987"/>
        <end position="1014"/>
    </location>
</feature>
<organism evidence="10 11">
    <name type="scientific">Nesidiocoris tenuis</name>
    <dbReference type="NCBI Taxonomy" id="355587"/>
    <lineage>
        <taxon>Eukaryota</taxon>
        <taxon>Metazoa</taxon>
        <taxon>Ecdysozoa</taxon>
        <taxon>Arthropoda</taxon>
        <taxon>Hexapoda</taxon>
        <taxon>Insecta</taxon>
        <taxon>Pterygota</taxon>
        <taxon>Neoptera</taxon>
        <taxon>Paraneoptera</taxon>
        <taxon>Hemiptera</taxon>
        <taxon>Heteroptera</taxon>
        <taxon>Panheteroptera</taxon>
        <taxon>Cimicomorpha</taxon>
        <taxon>Miridae</taxon>
        <taxon>Dicyphina</taxon>
        <taxon>Nesidiocoris</taxon>
    </lineage>
</organism>
<dbReference type="InterPro" id="IPR041577">
    <property type="entry name" value="RT_RNaseH_2"/>
</dbReference>